<evidence type="ECO:0000313" key="12">
    <source>
        <dbReference type="Proteomes" id="UP000515349"/>
    </source>
</evidence>
<dbReference type="AlphaFoldDB" id="A0A7D7QSU7"/>
<keyword evidence="2 8" id="KW-0474">Menaquinone biosynthesis</keyword>
<dbReference type="InterPro" id="IPR000537">
    <property type="entry name" value="UbiA_prenyltransferase"/>
</dbReference>
<dbReference type="RefSeq" id="WP_181886046.1">
    <property type="nucleotide sequence ID" value="NZ_CP059472.1"/>
</dbReference>
<evidence type="ECO:0000313" key="13">
    <source>
        <dbReference type="Proteomes" id="UP000539710"/>
    </source>
</evidence>
<protein>
    <recommendedName>
        <fullName evidence="8 9">1,4-dihydroxy-2-naphthoate octaprenyltransferase</fullName>
        <shortName evidence="8">DHNA-octaprenyltransferase</shortName>
        <ecNumber evidence="8 9">2.5.1.74</ecNumber>
    </recommendedName>
</protein>
<evidence type="ECO:0000256" key="4">
    <source>
        <dbReference type="ARBA" id="ARBA00022679"/>
    </source>
</evidence>
<keyword evidence="7 8" id="KW-0472">Membrane</keyword>
<comment type="function">
    <text evidence="8">Conversion of 1,4-dihydroxy-2-naphthoate (DHNA) to demethylmenaquinone (DMK).</text>
</comment>
<proteinExistence type="inferred from homology"/>
<evidence type="ECO:0000256" key="8">
    <source>
        <dbReference type="HAMAP-Rule" id="MF_01937"/>
    </source>
</evidence>
<dbReference type="PIRSF" id="PIRSF005355">
    <property type="entry name" value="UBIAD1"/>
    <property type="match status" value="1"/>
</dbReference>
<organism evidence="11 12">
    <name type="scientific">Marnyiella aurantia</name>
    <dbReference type="NCBI Taxonomy" id="2758037"/>
    <lineage>
        <taxon>Bacteria</taxon>
        <taxon>Pseudomonadati</taxon>
        <taxon>Bacteroidota</taxon>
        <taxon>Flavobacteriia</taxon>
        <taxon>Flavobacteriales</taxon>
        <taxon>Weeksellaceae</taxon>
        <taxon>Marnyiella</taxon>
    </lineage>
</organism>
<evidence type="ECO:0000313" key="11">
    <source>
        <dbReference type="EMBL" id="QMS98668.1"/>
    </source>
</evidence>
<evidence type="ECO:0000256" key="5">
    <source>
        <dbReference type="ARBA" id="ARBA00022692"/>
    </source>
</evidence>
<evidence type="ECO:0000256" key="9">
    <source>
        <dbReference type="NCBIfam" id="TIGR00751"/>
    </source>
</evidence>
<feature type="transmembrane region" description="Helical" evidence="8">
    <location>
        <begin position="12"/>
        <end position="32"/>
    </location>
</feature>
<feature type="transmembrane region" description="Helical" evidence="8">
    <location>
        <begin position="96"/>
        <end position="114"/>
    </location>
</feature>
<feature type="transmembrane region" description="Helical" evidence="8">
    <location>
        <begin position="126"/>
        <end position="145"/>
    </location>
</feature>
<reference evidence="10" key="3">
    <citation type="submission" date="2020-07" db="EMBL/GenBank/DDBJ databases">
        <authorList>
            <person name="Yang C."/>
        </authorList>
    </citation>
    <scope>NUCLEOTIDE SEQUENCE</scope>
    <source>
        <strain evidence="10">Cx-624</strain>
    </source>
</reference>
<evidence type="ECO:0000256" key="3">
    <source>
        <dbReference type="ARBA" id="ARBA00022475"/>
    </source>
</evidence>
<dbReference type="InterPro" id="IPR004657">
    <property type="entry name" value="MenA"/>
</dbReference>
<dbReference type="HAMAP" id="MF_01937">
    <property type="entry name" value="MenA_1"/>
    <property type="match status" value="1"/>
</dbReference>
<keyword evidence="4 8" id="KW-0808">Transferase</keyword>
<dbReference type="PANTHER" id="PTHR13929">
    <property type="entry name" value="1,4-DIHYDROXY-2-NAPHTHOATE OCTAPRENYLTRANSFERASE"/>
    <property type="match status" value="1"/>
</dbReference>
<reference evidence="11 12" key="1">
    <citation type="submission" date="2020-07" db="EMBL/GenBank/DDBJ databases">
        <title>Chryseobacterium sp.cx-624.</title>
        <authorList>
            <person name="Yang C."/>
        </authorList>
    </citation>
    <scope>NUCLEOTIDE SEQUENCE [LARGE SCALE GENOMIC DNA]</scope>
    <source>
        <strain evidence="12">cx-624</strain>
        <strain evidence="11">Cx-624</strain>
    </source>
</reference>
<keyword evidence="13" id="KW-1185">Reference proteome</keyword>
<dbReference type="Gene3D" id="1.20.120.1780">
    <property type="entry name" value="UbiA prenyltransferase"/>
    <property type="match status" value="1"/>
</dbReference>
<keyword evidence="6 8" id="KW-1133">Transmembrane helix</keyword>
<dbReference type="InterPro" id="IPR044878">
    <property type="entry name" value="UbiA_sf"/>
</dbReference>
<feature type="transmembrane region" description="Helical" evidence="8">
    <location>
        <begin position="181"/>
        <end position="201"/>
    </location>
</feature>
<feature type="transmembrane region" description="Helical" evidence="8">
    <location>
        <begin position="157"/>
        <end position="175"/>
    </location>
</feature>
<evidence type="ECO:0000313" key="10">
    <source>
        <dbReference type="EMBL" id="MBA5245936.1"/>
    </source>
</evidence>
<dbReference type="PANTHER" id="PTHR13929:SF0">
    <property type="entry name" value="UBIA PRENYLTRANSFERASE DOMAIN-CONTAINING PROTEIN 1"/>
    <property type="match status" value="1"/>
</dbReference>
<dbReference type="NCBIfam" id="TIGR00751">
    <property type="entry name" value="menA"/>
    <property type="match status" value="1"/>
</dbReference>
<keyword evidence="5 8" id="KW-0812">Transmembrane</keyword>
<dbReference type="UniPathway" id="UPA00079">
    <property type="reaction ID" value="UER00168"/>
</dbReference>
<gene>
    <name evidence="8 11" type="primary">menA</name>
    <name evidence="11" type="ORF">H1R16_01255</name>
    <name evidence="10" type="ORF">H2507_02015</name>
</gene>
<dbReference type="EMBL" id="JACEUX010000001">
    <property type="protein sequence ID" value="MBA5245936.1"/>
    <property type="molecule type" value="Genomic_DNA"/>
</dbReference>
<dbReference type="GO" id="GO:0046428">
    <property type="term" value="F:1,4-dihydroxy-2-naphthoate polyprenyltransferase activity"/>
    <property type="evidence" value="ECO:0007669"/>
    <property type="project" value="UniProtKB-UniRule"/>
</dbReference>
<evidence type="ECO:0000256" key="2">
    <source>
        <dbReference type="ARBA" id="ARBA00022428"/>
    </source>
</evidence>
<reference evidence="13" key="2">
    <citation type="submission" date="2020-07" db="EMBL/GenBank/DDBJ databases">
        <title>Flavobacterium sp. xlx-214.</title>
        <authorList>
            <person name="Yang C."/>
        </authorList>
    </citation>
    <scope>NUCLEOTIDE SEQUENCE [LARGE SCALE GENOMIC DNA]</scope>
    <source>
        <strain evidence="13">CX-624</strain>
    </source>
</reference>
<dbReference type="EMBL" id="CP059472">
    <property type="protein sequence ID" value="QMS98668.1"/>
    <property type="molecule type" value="Genomic_DNA"/>
</dbReference>
<dbReference type="EC" id="2.5.1.74" evidence="8 9"/>
<feature type="transmembrane region" description="Helical" evidence="8">
    <location>
        <begin position="222"/>
        <end position="244"/>
    </location>
</feature>
<feature type="transmembrane region" description="Helical" evidence="8">
    <location>
        <begin position="38"/>
        <end position="56"/>
    </location>
</feature>
<feature type="transmembrane region" description="Helical" evidence="8">
    <location>
        <begin position="256"/>
        <end position="275"/>
    </location>
</feature>
<dbReference type="Pfam" id="PF01040">
    <property type="entry name" value="UbiA"/>
    <property type="match status" value="1"/>
</dbReference>
<dbReference type="GO" id="GO:0042371">
    <property type="term" value="P:vitamin K biosynthetic process"/>
    <property type="evidence" value="ECO:0007669"/>
    <property type="project" value="TreeGrafter"/>
</dbReference>
<dbReference type="Gene3D" id="1.10.357.140">
    <property type="entry name" value="UbiA prenyltransferase"/>
    <property type="match status" value="1"/>
</dbReference>
<comment type="pathway">
    <text evidence="8">Quinol/quinone metabolism; menaquinone biosynthesis; menaquinol from 1,4-dihydroxy-2-naphthoate: step 1/2.</text>
</comment>
<evidence type="ECO:0000256" key="7">
    <source>
        <dbReference type="ARBA" id="ARBA00023136"/>
    </source>
</evidence>
<keyword evidence="3 8" id="KW-1003">Cell membrane</keyword>
<evidence type="ECO:0000256" key="6">
    <source>
        <dbReference type="ARBA" id="ARBA00022989"/>
    </source>
</evidence>
<comment type="catalytic activity">
    <reaction evidence="8">
        <text>an all-trans-polyprenyl diphosphate + 1,4-dihydroxy-2-naphthoate + H(+) = a 2-demethylmenaquinol + CO2 + diphosphate</text>
        <dbReference type="Rhea" id="RHEA:26478"/>
        <dbReference type="Rhea" id="RHEA-COMP:9563"/>
        <dbReference type="Rhea" id="RHEA-COMP:9564"/>
        <dbReference type="ChEBI" id="CHEBI:11173"/>
        <dbReference type="ChEBI" id="CHEBI:15378"/>
        <dbReference type="ChEBI" id="CHEBI:16526"/>
        <dbReference type="ChEBI" id="CHEBI:33019"/>
        <dbReference type="ChEBI" id="CHEBI:55437"/>
        <dbReference type="ChEBI" id="CHEBI:58914"/>
        <dbReference type="EC" id="2.5.1.74"/>
    </reaction>
</comment>
<sequence length="309" mass="35016">MTDWIKAARLRTLPLSMSGIIVGSFIARWRILEQGGTWDWRIFALAMLVTLLYQVLSNFANDYGDGIKGTDALRADEAEQRAVASGRITAQQMRNAVILFAVLSLSATVVLLYLAFFRENLMNEFYIFVALGITCILAAVGYTVGRKPYGYLGLGDLFVFVFFGLVAVCGSYFLFTKTFHWDMLLPATAIGMLSAAVLNLNNMRDMESDALSGKKTLALRMGFRYAMVYEIILLQLPLLLVLVFMMMNELQNRGNYYAYIFFILMFPMMALRRRIMQVKDPKELDPFLKQIGILTLVMSILIAFGLNYF</sequence>
<dbReference type="CDD" id="cd13962">
    <property type="entry name" value="PT_UbiA_UBIAD1"/>
    <property type="match status" value="1"/>
</dbReference>
<evidence type="ECO:0000256" key="1">
    <source>
        <dbReference type="ARBA" id="ARBA00004141"/>
    </source>
</evidence>
<comment type="similarity">
    <text evidence="8">Belongs to the MenA family. Type 1 subfamily.</text>
</comment>
<feature type="transmembrane region" description="Helical" evidence="8">
    <location>
        <begin position="287"/>
        <end position="306"/>
    </location>
</feature>
<dbReference type="GO" id="GO:0009234">
    <property type="term" value="P:menaquinone biosynthetic process"/>
    <property type="evidence" value="ECO:0007669"/>
    <property type="project" value="UniProtKB-UniRule"/>
</dbReference>
<dbReference type="Proteomes" id="UP000515349">
    <property type="component" value="Chromosome"/>
</dbReference>
<name>A0A7D7QSU7_9FLAO</name>
<dbReference type="GO" id="GO:0005886">
    <property type="term" value="C:plasma membrane"/>
    <property type="evidence" value="ECO:0007669"/>
    <property type="project" value="UniProtKB-SubCell"/>
</dbReference>
<dbReference type="Proteomes" id="UP000539710">
    <property type="component" value="Unassembled WGS sequence"/>
</dbReference>
<accession>A0A7D7QSU7</accession>
<dbReference type="KEGG" id="cbau:H1R16_01255"/>
<comment type="subcellular location">
    <subcellularLocation>
        <location evidence="8">Cell membrane</location>
        <topology evidence="8">Multi-pass membrane protein</topology>
    </subcellularLocation>
    <subcellularLocation>
        <location evidence="1">Membrane</location>
        <topology evidence="1">Multi-pass membrane protein</topology>
    </subcellularLocation>
</comment>
<dbReference type="InterPro" id="IPR026046">
    <property type="entry name" value="UBIAD1"/>
</dbReference>